<reference evidence="4 5" key="1">
    <citation type="submission" date="2006-02" db="EMBL/GenBank/DDBJ databases">
        <authorList>
            <person name="Pinhassi J."/>
            <person name="Pedros-Alio C."/>
            <person name="Ferriera S."/>
            <person name="Johnson J."/>
            <person name="Kravitz S."/>
            <person name="Halpern A."/>
            <person name="Remington K."/>
            <person name="Beeson K."/>
            <person name="Tran B."/>
            <person name="Rogers Y.-H."/>
            <person name="Friedman R."/>
            <person name="Venter J.C."/>
        </authorList>
    </citation>
    <scope>NUCLEOTIDE SEQUENCE [LARGE SCALE GENOMIC DNA]</scope>
    <source>
        <strain evidence="4 5">MED297</strain>
    </source>
</reference>
<organism evidence="4 5">
    <name type="scientific">Reinekea blandensis MED297</name>
    <dbReference type="NCBI Taxonomy" id="314283"/>
    <lineage>
        <taxon>Bacteria</taxon>
        <taxon>Pseudomonadati</taxon>
        <taxon>Pseudomonadota</taxon>
        <taxon>Gammaproteobacteria</taxon>
        <taxon>Oceanospirillales</taxon>
        <taxon>Saccharospirillaceae</taxon>
        <taxon>Reinekea</taxon>
    </lineage>
</organism>
<dbReference type="HOGENOM" id="CLU_665443_0_0_6"/>
<feature type="region of interest" description="Disordered" evidence="1">
    <location>
        <begin position="164"/>
        <end position="236"/>
    </location>
</feature>
<sequence>MVNRLVVRGCLAMMCLAGAHAGNFTIEDLKGASNANQDAFSSSSQRLKSLQNQGLEVLDHNSVIYEISDRTFPGYILPNGTVVPAIVNSVTGDRKPACLDKYFQRHLAEYDPASGMVTCKIREADLLDVADNQKSVGSKIARPQPGTPVPEPEADAPVLVEKHSEEPVVNPVPVPDTPVEPPETQSEPKANASIEPRDSRPRHAPAQTPAPPKQSLPDDLYLPPIRSAGTSNSSGLTMVSSTENDFGVTKGTWVSAEIQRRVRSSDRGEIELHTLETIYGEKKTIPAGTRLFATPSFNGGSQRLDLTVTNFIFEGETESMKAVVYDRSKEFGIAGKLIRDRESEVASAGSEALMATVGSAVSNIPFAGDPLSEGAESMTDSMIGYESGYLPDARAAVVEVPPQVVYIQIMASF</sequence>
<accession>A4BJX9</accession>
<evidence type="ECO:0000256" key="2">
    <source>
        <dbReference type="SAM" id="SignalP"/>
    </source>
</evidence>
<dbReference type="STRING" id="314283.MED297_00125"/>
<evidence type="ECO:0000313" key="5">
    <source>
        <dbReference type="Proteomes" id="UP000005953"/>
    </source>
</evidence>
<feature type="chain" id="PRO_5002666630" description="Conjugative transposon TraM C-terminal domain-containing protein" evidence="2">
    <location>
        <begin position="22"/>
        <end position="413"/>
    </location>
</feature>
<evidence type="ECO:0000313" key="4">
    <source>
        <dbReference type="EMBL" id="EAR07580.1"/>
    </source>
</evidence>
<gene>
    <name evidence="4" type="ORF">MED297_00125</name>
</gene>
<dbReference type="EMBL" id="AAOE01000038">
    <property type="protein sequence ID" value="EAR07580.1"/>
    <property type="molecule type" value="Genomic_DNA"/>
</dbReference>
<protein>
    <recommendedName>
        <fullName evidence="3">Conjugative transposon TraM C-terminal domain-containing protein</fullName>
    </recommendedName>
</protein>
<dbReference type="Pfam" id="PF12508">
    <property type="entry name" value="Transposon_TraM"/>
    <property type="match status" value="1"/>
</dbReference>
<keyword evidence="5" id="KW-1185">Reference proteome</keyword>
<feature type="domain" description="Conjugative transposon TraM C-terminal" evidence="3">
    <location>
        <begin position="254"/>
        <end position="350"/>
    </location>
</feature>
<dbReference type="Proteomes" id="UP000005953">
    <property type="component" value="Unassembled WGS sequence"/>
</dbReference>
<dbReference type="RefSeq" id="WP_008041226.1">
    <property type="nucleotide sequence ID" value="NZ_AAOE01000038.1"/>
</dbReference>
<proteinExistence type="predicted"/>
<name>A4BJX9_9GAMM</name>
<comment type="caution">
    <text evidence="4">The sequence shown here is derived from an EMBL/GenBank/DDBJ whole genome shotgun (WGS) entry which is preliminary data.</text>
</comment>
<dbReference type="AlphaFoldDB" id="A4BJX9"/>
<evidence type="ECO:0000259" key="3">
    <source>
        <dbReference type="Pfam" id="PF12508"/>
    </source>
</evidence>
<evidence type="ECO:0000256" key="1">
    <source>
        <dbReference type="SAM" id="MobiDB-lite"/>
    </source>
</evidence>
<feature type="signal peptide" evidence="2">
    <location>
        <begin position="1"/>
        <end position="21"/>
    </location>
</feature>
<keyword evidence="2" id="KW-0732">Signal</keyword>
<feature type="compositionally biased region" description="Pro residues" evidence="1">
    <location>
        <begin position="170"/>
        <end position="181"/>
    </location>
</feature>
<dbReference type="InterPro" id="IPR055407">
    <property type="entry name" value="TraM_C"/>
</dbReference>